<sequence>MTGDRSQLTNFVNKFLGTVKFGNDHVAKIMGYGDYKIGNVTILRVYFVEGLGHNLFSFGQFCDSDLEVAFRQHTCFILNLEGVDLLTESRGNNLYTLSLGDMMASSPICLLSKASKTKSWLWHRRLSHLNFGAINHLARQGLVGGLPKLKFEKTIPVLHVQWAKVGISHETSVARSPQQNDVVKRRNRTLIEAAHTMLASLMNHQLIALHSKTVLLKDVIVGISHEISIARSPQQFGIVERRNRTLIEAARTISGPALHEMTPATISLGLVPKPTFSTPFVPLLRNDWVLLFQPLFDELLAPTPSVDPPAPEVIAPLAEVIPPEHVESIVSTRLQLHEQALFYYYDAFLTSVKPKMYKDALTQSCWIEAMQKELNKFERLEVWELVPRPYKVIVITLKWIYKVKLDELGGILKNKALLVARGYRQEERIDFEESFALVVRLEAIRIFLEYAAHKNMVVYQMDVKTAFLNGNLREEVYVSQPDGFVDPDNPNHVYKLKKALYGLKQALRAWYDMLSSFLISQDFSKGLVDPTLFIRRNGNDLLLVQIYVDDIIFAASAPELCDVRIILKMSKISQKTDNIEHEIGSLQQKLDQQAFFTSNQAKKTKKSKDSSSGSILANCSKLNQSKSQVKSRGAKTAKSAKRSYFPTNITILRRRQRKQSSNIVEPEIRTIVEMANNRTIAQMLQAPIEGYEDAIIVPPINANNFELKKTLINLVQSNQFTGRQDPHNHLRFFNKVTSTFRHPEVPNTTTKLLPFQFSFEGEAQTWLDKEPPRSILMWEDLLDTFYNALNPKDQDALDSAAGGNFLDKIPRECLSIIESKSKVRYSRSHVTYLRVSTNAPLPSFSPSHSFDLQQIAASLEDKLDIRMNRFEKYLNDMKASFVTPTAPIKAVEQVCVTCGANHSYNHCPLIRGGNEFPIFMTIFSSFKPPQLETSFKETANFPYPSRLTKEKIREKDDILAAKFMEIFRDLHFELSFADALVHMPKFASMFKKLLNNKDKLIELTKIPLNENCSAVVLKKFSEKLGDPGRFLIPCDFSEFNNCLALADLGASINLMPLSIWKKLRLPTLNDTKMVLELADRTISKPTGVAENVFVKVRKFYFPVDFVVLNFITDPRVPLILGRPFLSTAHAIIDVHKKEIILRQDKQSLMLKCGDTPSILQYKFESLNKADFIDAGESDFYSEEIENFLNDDSIPIGIENYVFNMEEDILFLERLLSEDPSPLPQMNPNQEKSSIEEPEHSFSMGYEHFNTTLVTKLDEVEESSTKNLVPIPRECEVTSDNESESDKPVKDDSSAFTTSTNPLFSDSDDFTSNDNESTHDSFFDHLEEFLDHSFLFTLLRKKESGESMLNTSVDNDSQREEIDIVTNTDELLPPSFENDDSEGEIDAVDELLPRPPPEPPDADLDPDSEEEVVMNSIDELECIDARDEFDRARIPSLTLILLKARLSFSFHLLSLRTNKFRDQFELATRSKHIDIRYHFIKEHVENGVIKLYFVNTEYQLADIFAKALGRERIKFLIDKLGVRSFTPETLKQLTDEVDETMDMTIDQQVALDEALIPHASQLRIGKSNFRLRSDITSKESTLQLVYDVLRLTPFYKAFLVTADVPEIYKQEVWATTTVHHHSILFKMTNKKRIVNLEYFREMLHICPRLPNQTFDELPFEEKFWHSLDILDIMEKSERSLMSTSTSYINHEDHLQLSSTNFVYQVEHKDAKKSNEMYYPRFTKVIIHFFMTKDPSIPKRNKVNWHYVRDDQMFTTIKLVSRHQNTQQFGAILPIKLTNEDIRNSAAYQEYYAIASATPPKTKASVMKTQSSFDTTIIPPTAAGTRLSTLTKGKQPAKSSKAKGPSVLSEVAMTEAEQMEFATKRSLQQTHISQASGSCTNKGTGILPGVPDVPTDESDEEISWKSSDEDDDDEVDDRSDDQEDEDEELYKDVNINLEGINSLFESTPWVDVQASTTVAPLTFTTPTLPPPIIPTISQVPQAPTLQTTAPSTFLQDLPNFGSLFRFDHRLKTLEANFFEFVQTSQFAGAVSYIFEIVERYMDQRMNEAVKVAVQIQSDRLRDEAQAKNKEFLNKLDENIQKIIKEQVKEQVKVQVSKILSKIKKTVNEQLEAEVLTRSSNSSKTSYVVAADLSEMELKKILIEKMESNKSIYRSNEQRNLYKALVDAYECDKIILDTYGDTVMLKRRRDDADRDEEPSAGSDRGSKRKREGKEPESTSAPKEKASKTTGKYTEGSKSHQKTASIDLAKQADPRSSFNELMDTHVDFSAFLMNRLKVDTLTPKLLAGLTCELMKGSCKTLAELEFFLEEVCKATTDQLDWNNPKGQQYPHNLLKPLPLIPNSQGRRVIPFDHFITNNLEYLRGGASSRKYTTSVTKTKAADYGHIKWIEDLVPRTMWSQEPVSYDKYALWGISHWGRKRQQFYRFAVNKEKADKSYGRRTLCFQRLSENVHKKNHHPTVCGRSSTRCRKLPKKLKLTKLDTYRFDLKHKEAYTAYSNPRGFIYQNKDKQNRLMRIDELHKSAMGRSMMFKLLWMIVSRVVRHRYSNPMIQPELEGSTQGYPLVSVEVLRYDKRSKRKNMGIVPTEMELILEQTQQGRSSRIRRTLKDGGEGEPDLPVPFPESFHGQTDKELTENDIERMDADDQAIQTILLGLPEDEKKAKLLNEWEKFTSTNDESIESYYHRFMQLMNDLKRNKHFPENIASNLKFLNNLQPEWKRHATIVRQTKNLHEADFTQIYDFLKMNQDENDGIQVVQNAVQNAGVQSGGNQNGLVVVPGIANQNGTGNVVAARAEGTGTGNQARCYNCKKLGHIARNCTTRPRRRDAGYLQTQLLIAQKEEAEIQLQAEEFDFMAVSGDLDEIEEVNANCILMANLQHASTSGTQLDKAPVYDTDGSAEVQLNDNCYDNEIFNMFTHEEQYTDLLEPIPEPQLVPQNDNHVTSVAPSMVQSGGTVETSFAPNKKTRAHRKLFIVI</sequence>
<dbReference type="SMART" id="SM00343">
    <property type="entry name" value="ZnF_C2HC"/>
    <property type="match status" value="1"/>
</dbReference>
<dbReference type="InterPro" id="IPR001878">
    <property type="entry name" value="Znf_CCHC"/>
</dbReference>
<feature type="region of interest" description="Disordered" evidence="3">
    <location>
        <begin position="1860"/>
        <end position="1929"/>
    </location>
</feature>
<feature type="compositionally biased region" description="Basic and acidic residues" evidence="3">
    <location>
        <begin position="1283"/>
        <end position="1292"/>
    </location>
</feature>
<dbReference type="SUPFAM" id="SSF53098">
    <property type="entry name" value="Ribonuclease H-like"/>
    <property type="match status" value="1"/>
</dbReference>
<keyword evidence="1" id="KW-0645">Protease</keyword>
<dbReference type="EMBL" id="BKCJ010000243">
    <property type="protein sequence ID" value="GEU31360.1"/>
    <property type="molecule type" value="Genomic_DNA"/>
</dbReference>
<keyword evidence="2" id="KW-0863">Zinc-finger</keyword>
<protein>
    <submittedName>
        <fullName evidence="5">Retrovirus-related Pol polyprotein from transposon TNT 1-94</fullName>
    </submittedName>
</protein>
<dbReference type="InterPro" id="IPR013103">
    <property type="entry name" value="RVT_2"/>
</dbReference>
<dbReference type="InterPro" id="IPR012337">
    <property type="entry name" value="RNaseH-like_sf"/>
</dbReference>
<keyword evidence="2" id="KW-0862">Zinc</keyword>
<feature type="region of interest" description="Disordered" evidence="3">
    <location>
        <begin position="2186"/>
        <end position="2247"/>
    </location>
</feature>
<feature type="compositionally biased region" description="Acidic residues" evidence="3">
    <location>
        <begin position="1906"/>
        <end position="1927"/>
    </location>
</feature>
<dbReference type="GO" id="GO:0003676">
    <property type="term" value="F:nucleic acid binding"/>
    <property type="evidence" value="ECO:0007669"/>
    <property type="project" value="InterPro"/>
</dbReference>
<reference evidence="5" key="1">
    <citation type="journal article" date="2019" name="Sci. Rep.">
        <title>Draft genome of Tanacetum cinerariifolium, the natural source of mosquito coil.</title>
        <authorList>
            <person name="Yamashiro T."/>
            <person name="Shiraishi A."/>
            <person name="Satake H."/>
            <person name="Nakayama K."/>
        </authorList>
    </citation>
    <scope>NUCLEOTIDE SEQUENCE</scope>
</reference>
<organism evidence="5">
    <name type="scientific">Tanacetum cinerariifolium</name>
    <name type="common">Dalmatian daisy</name>
    <name type="synonym">Chrysanthemum cinerariifolium</name>
    <dbReference type="NCBI Taxonomy" id="118510"/>
    <lineage>
        <taxon>Eukaryota</taxon>
        <taxon>Viridiplantae</taxon>
        <taxon>Streptophyta</taxon>
        <taxon>Embryophyta</taxon>
        <taxon>Tracheophyta</taxon>
        <taxon>Spermatophyta</taxon>
        <taxon>Magnoliopsida</taxon>
        <taxon>eudicotyledons</taxon>
        <taxon>Gunneridae</taxon>
        <taxon>Pentapetalae</taxon>
        <taxon>asterids</taxon>
        <taxon>campanulids</taxon>
        <taxon>Asterales</taxon>
        <taxon>Asteraceae</taxon>
        <taxon>Asteroideae</taxon>
        <taxon>Anthemideae</taxon>
        <taxon>Anthemidinae</taxon>
        <taxon>Tanacetum</taxon>
    </lineage>
</organism>
<feature type="compositionally biased region" description="Polar residues" evidence="3">
    <location>
        <begin position="1293"/>
        <end position="1302"/>
    </location>
</feature>
<dbReference type="Pfam" id="PF00098">
    <property type="entry name" value="zf-CCHC"/>
    <property type="match status" value="1"/>
</dbReference>
<dbReference type="InterPro" id="IPR043502">
    <property type="entry name" value="DNA/RNA_pol_sf"/>
</dbReference>
<dbReference type="CDD" id="cd00303">
    <property type="entry name" value="retropepsin_like"/>
    <property type="match status" value="1"/>
</dbReference>
<gene>
    <name evidence="5" type="ORF">Tci_003338</name>
</gene>
<evidence type="ECO:0000256" key="3">
    <source>
        <dbReference type="SAM" id="MobiDB-lite"/>
    </source>
</evidence>
<dbReference type="SUPFAM" id="SSF57756">
    <property type="entry name" value="Retrovirus zinc finger-like domains"/>
    <property type="match status" value="1"/>
</dbReference>
<feature type="region of interest" description="Disordered" evidence="3">
    <location>
        <begin position="1823"/>
        <end position="1846"/>
    </location>
</feature>
<dbReference type="GO" id="GO:0004190">
    <property type="term" value="F:aspartic-type endopeptidase activity"/>
    <property type="evidence" value="ECO:0007669"/>
    <property type="project" value="UniProtKB-KW"/>
</dbReference>
<name>A0A6L2J414_TANCI</name>
<dbReference type="PANTHER" id="PTHR33067:SF35">
    <property type="entry name" value="ASPARTIC PEPTIDASE DDI1-TYPE DOMAIN-CONTAINING PROTEIN"/>
    <property type="match status" value="1"/>
</dbReference>
<feature type="region of interest" description="Disordered" evidence="3">
    <location>
        <begin position="2601"/>
        <end position="2623"/>
    </location>
</feature>
<keyword evidence="1" id="KW-0378">Hydrolase</keyword>
<comment type="caution">
    <text evidence="5">The sequence shown here is derived from an EMBL/GenBank/DDBJ whole genome shotgun (WGS) entry which is preliminary data.</text>
</comment>
<dbReference type="CDD" id="cd09272">
    <property type="entry name" value="RNase_HI_RT_Ty1"/>
    <property type="match status" value="1"/>
</dbReference>
<accession>A0A6L2J414</accession>
<keyword evidence="1" id="KW-0064">Aspartyl protease</keyword>
<evidence type="ECO:0000256" key="2">
    <source>
        <dbReference type="PROSITE-ProRule" id="PRU00047"/>
    </source>
</evidence>
<dbReference type="PANTHER" id="PTHR33067">
    <property type="entry name" value="RNA-DIRECTED DNA POLYMERASE-RELATED"/>
    <property type="match status" value="1"/>
</dbReference>
<evidence type="ECO:0000259" key="4">
    <source>
        <dbReference type="PROSITE" id="PS50158"/>
    </source>
</evidence>
<feature type="domain" description="CCHC-type" evidence="4">
    <location>
        <begin position="2798"/>
        <end position="2812"/>
    </location>
</feature>
<dbReference type="InterPro" id="IPR036875">
    <property type="entry name" value="Znf_CCHC_sf"/>
</dbReference>
<dbReference type="Pfam" id="PF07727">
    <property type="entry name" value="RVT_2"/>
    <property type="match status" value="1"/>
</dbReference>
<dbReference type="InterPro" id="IPR025724">
    <property type="entry name" value="GAG-pre-integrase_dom"/>
</dbReference>
<feature type="compositionally biased region" description="Basic and acidic residues" evidence="3">
    <location>
        <begin position="2208"/>
        <end position="2223"/>
    </location>
</feature>
<dbReference type="SUPFAM" id="SSF56672">
    <property type="entry name" value="DNA/RNA polymerases"/>
    <property type="match status" value="1"/>
</dbReference>
<feature type="region of interest" description="Disordered" evidence="3">
    <location>
        <begin position="1260"/>
        <end position="1313"/>
    </location>
</feature>
<evidence type="ECO:0000313" key="5">
    <source>
        <dbReference type="EMBL" id="GEU31360.1"/>
    </source>
</evidence>
<evidence type="ECO:0000256" key="1">
    <source>
        <dbReference type="ARBA" id="ARBA00022750"/>
    </source>
</evidence>
<feature type="region of interest" description="Disordered" evidence="3">
    <location>
        <begin position="1219"/>
        <end position="1238"/>
    </location>
</feature>
<feature type="region of interest" description="Disordered" evidence="3">
    <location>
        <begin position="1388"/>
        <end position="1407"/>
    </location>
</feature>
<dbReference type="InterPro" id="IPR054722">
    <property type="entry name" value="PolX-like_BBD"/>
</dbReference>
<dbReference type="Pfam" id="PF13976">
    <property type="entry name" value="gag_pre-integrs"/>
    <property type="match status" value="1"/>
</dbReference>
<feature type="compositionally biased region" description="Polar residues" evidence="3">
    <location>
        <begin position="1863"/>
        <end position="1881"/>
    </location>
</feature>
<dbReference type="InterPro" id="IPR021109">
    <property type="entry name" value="Peptidase_aspartic_dom_sf"/>
</dbReference>
<dbReference type="GO" id="GO:0008270">
    <property type="term" value="F:zinc ion binding"/>
    <property type="evidence" value="ECO:0007669"/>
    <property type="project" value="UniProtKB-KW"/>
</dbReference>
<dbReference type="Gene3D" id="4.10.60.10">
    <property type="entry name" value="Zinc finger, CCHC-type"/>
    <property type="match status" value="1"/>
</dbReference>
<keyword evidence="2" id="KW-0479">Metal-binding</keyword>
<dbReference type="PROSITE" id="PS50158">
    <property type="entry name" value="ZF_CCHC"/>
    <property type="match status" value="1"/>
</dbReference>
<dbReference type="Pfam" id="PF22936">
    <property type="entry name" value="Pol_BBD"/>
    <property type="match status" value="1"/>
</dbReference>
<proteinExistence type="predicted"/>
<dbReference type="Gene3D" id="2.40.70.10">
    <property type="entry name" value="Acid Proteases"/>
    <property type="match status" value="1"/>
</dbReference>